<dbReference type="FunFam" id="1.10.132.60:FF:000002">
    <property type="entry name" value="DNA polymerase epsilon catalytic subunit"/>
    <property type="match status" value="1"/>
</dbReference>
<evidence type="ECO:0000256" key="1">
    <source>
        <dbReference type="ARBA" id="ARBA00004123"/>
    </source>
</evidence>
<evidence type="ECO:0000256" key="8">
    <source>
        <dbReference type="ARBA" id="ARBA00022771"/>
    </source>
</evidence>
<dbReference type="Pfam" id="PF08490">
    <property type="entry name" value="DUF1744"/>
    <property type="match status" value="1"/>
</dbReference>
<dbReference type="InterPro" id="IPR013697">
    <property type="entry name" value="DNA_pol_e_suA_C"/>
</dbReference>
<dbReference type="InterPro" id="IPR006133">
    <property type="entry name" value="DNA-dir_DNA_pol_B_exonuc"/>
</dbReference>
<evidence type="ECO:0000256" key="5">
    <source>
        <dbReference type="ARBA" id="ARBA00022695"/>
    </source>
</evidence>
<proteinExistence type="inferred from homology"/>
<dbReference type="InterPro" id="IPR055191">
    <property type="entry name" value="POL2_thumb"/>
</dbReference>
<accession>A0AA39IL02</accession>
<dbReference type="InterPro" id="IPR042087">
    <property type="entry name" value="DNA_pol_B_thumb"/>
</dbReference>
<dbReference type="GO" id="GO:0008270">
    <property type="term" value="F:zinc ion binding"/>
    <property type="evidence" value="ECO:0007669"/>
    <property type="project" value="UniProtKB-KW"/>
</dbReference>
<feature type="domain" description="DNA polymerase epsilon catalytic subunit A C-terminal" evidence="17">
    <location>
        <begin position="1476"/>
        <end position="1882"/>
    </location>
</feature>
<dbReference type="GO" id="GO:0006297">
    <property type="term" value="P:nucleotide-excision repair, DNA gap filling"/>
    <property type="evidence" value="ECO:0007669"/>
    <property type="project" value="TreeGrafter"/>
</dbReference>
<dbReference type="Pfam" id="PF03104">
    <property type="entry name" value="DNA_pol_B_exo1"/>
    <property type="match status" value="1"/>
</dbReference>
<evidence type="ECO:0000256" key="6">
    <source>
        <dbReference type="ARBA" id="ARBA00022705"/>
    </source>
</evidence>
<dbReference type="GO" id="GO:0000278">
    <property type="term" value="P:mitotic cell cycle"/>
    <property type="evidence" value="ECO:0007669"/>
    <property type="project" value="TreeGrafter"/>
</dbReference>
<comment type="subcellular location">
    <subcellularLocation>
        <location evidence="1 15">Nucleus</location>
    </subcellularLocation>
</comment>
<keyword evidence="11 15" id="KW-0408">Iron</keyword>
<comment type="cofactor">
    <cofactor evidence="15">
        <name>[4Fe-4S] cluster</name>
        <dbReference type="ChEBI" id="CHEBI:49883"/>
    </cofactor>
</comment>
<dbReference type="SUPFAM" id="SSF56672">
    <property type="entry name" value="DNA/RNA polymerases"/>
    <property type="match status" value="1"/>
</dbReference>
<evidence type="ECO:0000256" key="9">
    <source>
        <dbReference type="ARBA" id="ARBA00022833"/>
    </source>
</evidence>
<evidence type="ECO:0000256" key="12">
    <source>
        <dbReference type="ARBA" id="ARBA00023014"/>
    </source>
</evidence>
<evidence type="ECO:0000256" key="11">
    <source>
        <dbReference type="ARBA" id="ARBA00023004"/>
    </source>
</evidence>
<dbReference type="GO" id="GO:0000166">
    <property type="term" value="F:nucleotide binding"/>
    <property type="evidence" value="ECO:0007669"/>
    <property type="project" value="InterPro"/>
</dbReference>
<dbReference type="EMBL" id="JAUCMV010000001">
    <property type="protein sequence ID" value="KAK0426248.1"/>
    <property type="molecule type" value="Genomic_DNA"/>
</dbReference>
<evidence type="ECO:0000256" key="13">
    <source>
        <dbReference type="ARBA" id="ARBA00023125"/>
    </source>
</evidence>
<dbReference type="Gene3D" id="3.30.342.10">
    <property type="entry name" value="DNA Polymerase, chain B, domain 1"/>
    <property type="match status" value="1"/>
</dbReference>
<reference evidence="18" key="1">
    <citation type="submission" date="2023-06" db="EMBL/GenBank/DDBJ databases">
        <title>Genomic analysis of the entomopathogenic nematode Steinernema hermaphroditum.</title>
        <authorList>
            <person name="Schwarz E.M."/>
            <person name="Heppert J.K."/>
            <person name="Baniya A."/>
            <person name="Schwartz H.T."/>
            <person name="Tan C.-H."/>
            <person name="Antoshechkin I."/>
            <person name="Sternberg P.W."/>
            <person name="Goodrich-Blair H."/>
            <person name="Dillman A.R."/>
        </authorList>
    </citation>
    <scope>NUCLEOTIDE SEQUENCE</scope>
    <source>
        <strain evidence="18">PS9179</strain>
        <tissue evidence="18">Whole animal</tissue>
    </source>
</reference>
<dbReference type="PANTHER" id="PTHR10670">
    <property type="entry name" value="DNA POLYMERASE EPSILON CATALYTIC SUBUNIT A"/>
    <property type="match status" value="1"/>
</dbReference>
<evidence type="ECO:0000256" key="15">
    <source>
        <dbReference type="RuleBase" id="RU365029"/>
    </source>
</evidence>
<comment type="catalytic activity">
    <reaction evidence="15">
        <text>DNA(n) + a 2'-deoxyribonucleoside 5'-triphosphate = DNA(n+1) + diphosphate</text>
        <dbReference type="Rhea" id="RHEA:22508"/>
        <dbReference type="Rhea" id="RHEA-COMP:17339"/>
        <dbReference type="Rhea" id="RHEA-COMP:17340"/>
        <dbReference type="ChEBI" id="CHEBI:33019"/>
        <dbReference type="ChEBI" id="CHEBI:61560"/>
        <dbReference type="ChEBI" id="CHEBI:173112"/>
        <dbReference type="EC" id="2.7.7.7"/>
    </reaction>
</comment>
<dbReference type="CDD" id="cd05779">
    <property type="entry name" value="DNA_polB_epsilon_exo"/>
    <property type="match status" value="1"/>
</dbReference>
<dbReference type="InterPro" id="IPR023211">
    <property type="entry name" value="DNA_pol_palm_dom_sf"/>
</dbReference>
<dbReference type="GO" id="GO:0045004">
    <property type="term" value="P:DNA replication proofreading"/>
    <property type="evidence" value="ECO:0007669"/>
    <property type="project" value="TreeGrafter"/>
</dbReference>
<dbReference type="InterPro" id="IPR036397">
    <property type="entry name" value="RNaseH_sf"/>
</dbReference>
<dbReference type="GO" id="GO:0006272">
    <property type="term" value="P:leading strand elongation"/>
    <property type="evidence" value="ECO:0007669"/>
    <property type="project" value="TreeGrafter"/>
</dbReference>
<evidence type="ECO:0000256" key="4">
    <source>
        <dbReference type="ARBA" id="ARBA00022679"/>
    </source>
</evidence>
<dbReference type="SMART" id="SM01159">
    <property type="entry name" value="DUF1744"/>
    <property type="match status" value="1"/>
</dbReference>
<keyword evidence="3 15" id="KW-0004">4Fe-4S</keyword>
<dbReference type="GO" id="GO:0006287">
    <property type="term" value="P:base-excision repair, gap-filling"/>
    <property type="evidence" value="ECO:0007669"/>
    <property type="project" value="TreeGrafter"/>
</dbReference>
<dbReference type="GO" id="GO:0008622">
    <property type="term" value="C:epsilon DNA polymerase complex"/>
    <property type="evidence" value="ECO:0007669"/>
    <property type="project" value="InterPro"/>
</dbReference>
<dbReference type="EC" id="2.7.7.7" evidence="15"/>
<dbReference type="InterPro" id="IPR006172">
    <property type="entry name" value="DNA-dir_DNA_pol_B"/>
</dbReference>
<dbReference type="InterPro" id="IPR054475">
    <property type="entry name" value="Znf-DPOE"/>
</dbReference>
<sequence>MDPSGENGQPENDRNYLERVRQIEKREKIDLQFKYERYTDSAPVDAWLVNVQPSEMIDEQTKVIISVVDFYFLQDSGDRFKISYPSRPYLYLATTEGHELAISSYLSRKYTGMTAVEQIVKEDLDLKNHLSGLKRTYIKISFPSTVELQKLKKELMPMVKKNQEILKNATDYKTMLAEHLGARREDKEIELLEQIIDIREHDVPYHMRVCIDEKIFCGLWYTVIGRDSNRRPSIKRNPNLLEQPDPCVCAYDIETTKLPLKFPDRAIDEIMMISYMIDGEGYLIINRSIVSADVEDFEYTPKPEFPGRFTVLNEKDEKATIVAFFDHIRRVCPSIMVTYNGDFFDWPFVEARAAYHGIDMLEDIGFSKDSQDEYKSPNCIHMDAFRWVKRDSYLPMGSQNLKACTRAKLRYDPVELDPEEMCAKARDDPQMLANYSVSDAVATYYLYMKYVHPFIFALCTIIPLGPDDVLRKGSGTLCEALLMVEAFHNNIIFPNKQISVDRRVTKDGHTIESETYVGGHVEALESGVFRSDIPVRFRLVPSALLQLKNEARQTLSDALTLEMQVPLESVTNFEERLKEVEGSLNNLIEHSSRMEDPKIYHLDVGAMYPNIILTNRLQPPAMVDDETCMSCVYNTEDAKCKRDMTWEWRGELIPATRGEYDRIIQQLEKEKFGKPPKPFHALTREEQVKIEKQRVQDYCRRAYGRLHVTRTEYRTTRVCQRENAFYVDTVRAFRDRRYDYKALLKKAKGALSQVASDDIAGIKSAQARVVLYESLQLAHKCILNSFYGYAMRKGSRWFSMEMAGIVCHTGANIITEARKLVEQIGKPLELDTDGIWCLLPNSFPEDLDFLTDKGKKIIVSYPGAMLNSLVREKFTNDQYHTLDETSEEGYKISRENSIFFEVDGPYKAMILPASKEEGKKLKKRYAVFNFDGSLAELKGFELKRRGELSIIKEFQESVFSEFLKGSTLAEVYANVAKVADYWLDVLFSKGVDLRDEDVFGYIAEDRSMSRKLEDYGSQKSTSISTAKRLAEFLGDDMVKDAGLACRFIIARNPRDAPVTERAIPLAIFQAEKSVTAHYLRKWTKDPSIQKDNIDIRDIIDWPYYIERVGSTIQKIITIPAALQGVPNPVPRLPHPDWLQNKKREKIEAATQPRITDIFKKRCTFDIEDSVRRPLAEGGRMNRKRAADDSTVGHDDIEVISSNDPKRTKHSDSSTVAIRKHISVAENALPVKKTIACDGVREWISYLQKKWIYEKSVMRQQRNAVLTGTTSRLESMLVNHRISRGFQHFEILEIAETSTPGVFTLWVLANRVMRRVEINVSRTYYVNKRREDLKTRGLKVEKKLPRMKPNVFLYEYKVDEKDFESYASLVESELCASLIEGIYETKVPLLFKSLVQLGCVCRIRGNSASYKANAFSLENFERVIATDSAGYLEDSPVRMCFFYEYTYKKRTVAAVLSPSNAKGHFFIVNPVNVEHPNLNNLYTSEYQKFREIENDTAVSHPKCASMNFSISQLRSDTDLKKELAKVMKICKLADSGPTVITVVSNTSRKKLHEQFPALAGFPNVRLPVKEADGLMMNSLSWARDITKRVIQHYFNSFTYFHSYVNTARYIGIPIGNVPDDMASLASDILYARDLHSSGYVLWASESALPDLGGKELDDCRLTNDWDSLSFRPQTGFIVNKETFESSVVAELDIGAIAVSALIQKSRIAEAEGTSDTVGFITGEQLASDAIAGNKKDIATYDEAASVNPSVQILRKMLLECVREIHTNRNDIADKIVANAHRWIRNPHSLLYDPAICNAVSILMKKLCLLLVSEVNRIGGKVIHCTYTRLIFATGKPSVALAKPFVHSLVQTLNTNQVFAGVQFRVNHYWDLFAWIDPLNFAAIQFGPDGQEVEMLRSEWAMAEYLHDNVACKEIFDKFVLGYFISVARKARETMSGDELAVFCEKLISTDLSPGLFNVTSKLLHELRDDKPPERLPPGFIDEAAISSWNMPLQLTKLVCKVLSLDSLMGDRMETLRCQLMRILSIEESSDAATWKPPIATCMLSHLFCDHCGQSGEIDVCQMPSLFYEEEDRRSEKDSAFGCSSCCHPYPKRIIERELMSRMNRLITAYAVQDHRCDKCGNIRQDQMSMYCDCSGQYRNTIAYDDMNMHLKIIYRIADQNSLAKLYRASKWVLEAEFPKDREVS</sequence>
<keyword evidence="6 15" id="KW-0235">DNA replication</keyword>
<dbReference type="GO" id="GO:0008310">
    <property type="term" value="F:single-stranded DNA 3'-5' DNA exonuclease activity"/>
    <property type="evidence" value="ECO:0007669"/>
    <property type="project" value="TreeGrafter"/>
</dbReference>
<dbReference type="Pfam" id="PF22912">
    <property type="entry name" value="zf-DPOE"/>
    <property type="match status" value="1"/>
</dbReference>
<keyword evidence="10 15" id="KW-0239">DNA-directed DNA polymerase</keyword>
<dbReference type="Proteomes" id="UP001175271">
    <property type="component" value="Unassembled WGS sequence"/>
</dbReference>
<comment type="function">
    <text evidence="15">DNA polymerase II participates in chromosomal DNA replication.</text>
</comment>
<dbReference type="GO" id="GO:0051539">
    <property type="term" value="F:4 iron, 4 sulfur cluster binding"/>
    <property type="evidence" value="ECO:0007669"/>
    <property type="project" value="UniProtKB-KW"/>
</dbReference>
<feature type="compositionally biased region" description="Basic and acidic residues" evidence="16">
    <location>
        <begin position="1184"/>
        <end position="1195"/>
    </location>
</feature>
<dbReference type="Gene3D" id="3.30.420.10">
    <property type="entry name" value="Ribonuclease H-like superfamily/Ribonuclease H"/>
    <property type="match status" value="1"/>
</dbReference>
<dbReference type="InterPro" id="IPR029703">
    <property type="entry name" value="POL2"/>
</dbReference>
<evidence type="ECO:0000259" key="17">
    <source>
        <dbReference type="SMART" id="SM01159"/>
    </source>
</evidence>
<dbReference type="FunFam" id="3.30.420.10:FF:000010">
    <property type="entry name" value="DNA polymerase epsilon catalytic subunit"/>
    <property type="match status" value="1"/>
</dbReference>
<evidence type="ECO:0000313" key="19">
    <source>
        <dbReference type="Proteomes" id="UP001175271"/>
    </source>
</evidence>
<dbReference type="Pfam" id="PF23250">
    <property type="entry name" value="zf_DPOE_2"/>
    <property type="match status" value="1"/>
</dbReference>
<keyword evidence="8 15" id="KW-0863">Zinc-finger</keyword>
<dbReference type="GO" id="GO:0003887">
    <property type="term" value="F:DNA-directed DNA polymerase activity"/>
    <property type="evidence" value="ECO:0007669"/>
    <property type="project" value="UniProtKB-KW"/>
</dbReference>
<dbReference type="InterPro" id="IPR012337">
    <property type="entry name" value="RNaseH-like_sf"/>
</dbReference>
<keyword evidence="5 15" id="KW-0548">Nucleotidyltransferase</keyword>
<dbReference type="FunFam" id="3.30.342.10:FF:000023">
    <property type="entry name" value="DNA polymerase epsilon catalytic subunit"/>
    <property type="match status" value="1"/>
</dbReference>
<comment type="caution">
    <text evidence="18">The sequence shown here is derived from an EMBL/GenBank/DDBJ whole genome shotgun (WGS) entry which is preliminary data.</text>
</comment>
<keyword evidence="19" id="KW-1185">Reference proteome</keyword>
<dbReference type="Gene3D" id="3.90.1600.10">
    <property type="entry name" value="Palm domain of DNA polymerase"/>
    <property type="match status" value="1"/>
</dbReference>
<comment type="similarity">
    <text evidence="2 15">Belongs to the DNA polymerase type-B family.</text>
</comment>
<feature type="region of interest" description="Disordered" evidence="16">
    <location>
        <begin position="1175"/>
        <end position="1195"/>
    </location>
</feature>
<keyword evidence="9 15" id="KW-0862">Zinc</keyword>
<dbReference type="SUPFAM" id="SSF53098">
    <property type="entry name" value="Ribonuclease H-like"/>
    <property type="match status" value="1"/>
</dbReference>
<organism evidence="18 19">
    <name type="scientific">Steinernema hermaphroditum</name>
    <dbReference type="NCBI Taxonomy" id="289476"/>
    <lineage>
        <taxon>Eukaryota</taxon>
        <taxon>Metazoa</taxon>
        <taxon>Ecdysozoa</taxon>
        <taxon>Nematoda</taxon>
        <taxon>Chromadorea</taxon>
        <taxon>Rhabditida</taxon>
        <taxon>Tylenchina</taxon>
        <taxon>Panagrolaimomorpha</taxon>
        <taxon>Strongyloidoidea</taxon>
        <taxon>Steinernematidae</taxon>
        <taxon>Steinernema</taxon>
    </lineage>
</organism>
<evidence type="ECO:0000256" key="16">
    <source>
        <dbReference type="SAM" id="MobiDB-lite"/>
    </source>
</evidence>
<gene>
    <name evidence="18" type="ORF">QR680_009605</name>
</gene>
<name>A0AA39IL02_9BILA</name>
<dbReference type="FunFam" id="3.90.1600.10:FF:000006">
    <property type="entry name" value="DNA polymerase epsilon catalytic subunit"/>
    <property type="match status" value="1"/>
</dbReference>
<keyword evidence="12 15" id="KW-0411">Iron-sulfur</keyword>
<dbReference type="PANTHER" id="PTHR10670:SF0">
    <property type="entry name" value="DNA POLYMERASE EPSILON CATALYTIC SUBUNIT A"/>
    <property type="match status" value="1"/>
</dbReference>
<dbReference type="InterPro" id="IPR043502">
    <property type="entry name" value="DNA/RNA_pol_sf"/>
</dbReference>
<keyword evidence="14 15" id="KW-0539">Nucleus</keyword>
<dbReference type="SMART" id="SM00486">
    <property type="entry name" value="POLBc"/>
    <property type="match status" value="1"/>
</dbReference>
<evidence type="ECO:0000256" key="14">
    <source>
        <dbReference type="ARBA" id="ARBA00023242"/>
    </source>
</evidence>
<keyword evidence="4 15" id="KW-0808">Transferase</keyword>
<evidence type="ECO:0000256" key="3">
    <source>
        <dbReference type="ARBA" id="ARBA00022485"/>
    </source>
</evidence>
<evidence type="ECO:0000256" key="2">
    <source>
        <dbReference type="ARBA" id="ARBA00005755"/>
    </source>
</evidence>
<evidence type="ECO:0000313" key="18">
    <source>
        <dbReference type="EMBL" id="KAK0426248.1"/>
    </source>
</evidence>
<protein>
    <recommendedName>
        <fullName evidence="15">DNA polymerase epsilon catalytic subunit</fullName>
        <ecNumber evidence="15">2.7.7.7</ecNumber>
    </recommendedName>
</protein>
<evidence type="ECO:0000256" key="7">
    <source>
        <dbReference type="ARBA" id="ARBA00022723"/>
    </source>
</evidence>
<dbReference type="Pfam" id="PF22634">
    <property type="entry name" value="POL2_thumb"/>
    <property type="match status" value="1"/>
</dbReference>
<keyword evidence="13 15" id="KW-0238">DNA-binding</keyword>
<dbReference type="GO" id="GO:0003677">
    <property type="term" value="F:DNA binding"/>
    <property type="evidence" value="ECO:0007669"/>
    <property type="project" value="UniProtKB-KW"/>
</dbReference>
<evidence type="ECO:0000256" key="10">
    <source>
        <dbReference type="ARBA" id="ARBA00022932"/>
    </source>
</evidence>
<dbReference type="Gene3D" id="1.10.132.60">
    <property type="entry name" value="DNA polymerase family B, C-terminal domain"/>
    <property type="match status" value="1"/>
</dbReference>
<dbReference type="CDD" id="cd05535">
    <property type="entry name" value="POLBc_epsilon"/>
    <property type="match status" value="1"/>
</dbReference>
<keyword evidence="7 15" id="KW-0479">Metal-binding</keyword>